<reference evidence="10" key="1">
    <citation type="journal article" date="2015" name="Proc. Natl. Acad. Sci. U.S.A.">
        <title>Networks of energetic and metabolic interactions define dynamics in microbial communities.</title>
        <authorList>
            <person name="Embree M."/>
            <person name="Liu J.K."/>
            <person name="Al-Bassam M.M."/>
            <person name="Zengler K."/>
        </authorList>
    </citation>
    <scope>NUCLEOTIDE SEQUENCE</scope>
</reference>
<dbReference type="PANTHER" id="PTHR43304">
    <property type="entry name" value="PHYTOCHROME-LIKE PROTEIN CPH1"/>
    <property type="match status" value="1"/>
</dbReference>
<feature type="domain" description="PAS" evidence="8">
    <location>
        <begin position="632"/>
        <end position="687"/>
    </location>
</feature>
<dbReference type="PRINTS" id="PR00344">
    <property type="entry name" value="BCTRLSENSOR"/>
</dbReference>
<dbReference type="Gene3D" id="6.10.250.490">
    <property type="match status" value="1"/>
</dbReference>
<dbReference type="GO" id="GO:0000155">
    <property type="term" value="F:phosphorelay sensor kinase activity"/>
    <property type="evidence" value="ECO:0007669"/>
    <property type="project" value="InterPro"/>
</dbReference>
<sequence length="1446" mass="162303">MRSPLKPSADYGPALHILDLLDGGVLLVGPDNRIAWINRALQQLLEVEPDALFGIDAGEFARRFLLPRIVEDECRQAISRSLQDRTEVPGLFCTIRTADGKERYIRYSSRTGEEEPPPGVRLVRLQDAPRQGGEQEMLATILSYLPETVNILDRGLRYVHVDREFAEKLGLQPHEMVGKTWEELGFTMEGAGPYFEKVREVFATGRSVRGEVRHVVIEGTEYSEYISVPIPGPSGRVDRVLTVSRDITDRKRAERELAHKHELLQTIIDTIPVMITIYDPNLKTFRFNRELRDTLGWTDEDASAGDFMAMCYPDPGYREMVGRFMQSLEPGWRDVVLTAKDGSLVESSWANVRLSDDTRVGIGIDIRGRKAGEKALRESEERFRGIYERAGIGIALVGLDGRITDANPAIQKMLGYRPDQLCGRHFADITHPDDVAEDVALVTTLVAGEIDTYRIEKRYVTADGQILWGLLTASLIRSPEGIPQSIIGMVEDISDRKRVEDALRESEERYRSLVDVMPDAVAVHRDDGTIVYVNPAGVQIAGGKGPEEIVGKSIDVFVHPECRDFVTERFRQILQEGTAIPVFEQVLLTTAGQTLWVDITATPILYDGQRSIMVVFRDTTERKQAEEALFLAKEYNRALIEASIDPLATIDAEGRITDVNAAAEQVTGFTRDELIGTEFSGYTTEPDRARAGARKALMDGELRDFPLEIRHRDGRTTPALLNASVYRDGQGRVAGIFAAARDITERKQAEAALRQQTEELTRVNRELEEAHREANLYLDILTHDVRNANNVSMMYADLMLDLLEGELATYAQKLHDSIRRSTEILKNVATIRRIHLESAELSPVDLDAVIREEIRSFPAASIRYDGQPVTVCADGLLPMVFTNLIGNAAKFGGPDAEIAVQVEDRDGEVLVSVEDAGPGIPDDVKALLFRRFERGLGHGRGEGLGLYIVRMLAERYGGRVFVDDRIPGRPNLGAAFRFTLAKVPQGGAAAERTAPPAGEGNPAGRHDTRCGYIRSILDLVKDAVLVADDAGHLREINRAACTLLGYTREELLQRSVFDICADREETGREFWRGFLERGVLQGECELARKDGATIRVECNAVAEIAPGIHVATIRPLPGQTQVEEILQFERDQLLSIFDGLEAIVYVTDPVTHEILYANPFFTRMLGKRVVGGLCYREFQALDAPCPFCTDAIILRQKPKPYRWEYYNPILDVHLDIVDRIIRWPDGRDVRLEVAIDITDRKRTELALQESEEQFRALLNATPDATILIDRDGTVLALNEAMAAPFGKDAEEIRGTCVYDLFPPDLAAVRKKSVDAAFSSGRPLTVTDEHKGRIFEHILYPIRSAGGYPERLAIVSADVTDRKQVEQIRREAFDRIERNMEQFAILADHVRHPLQVILARTDLMDDRETAEQLREQVRRIDDLIKQLDRGWVESRKIREYLQRHDMA</sequence>
<dbReference type="Gene3D" id="3.30.450.20">
    <property type="entry name" value="PAS domain"/>
    <property type="match status" value="9"/>
</dbReference>
<dbReference type="NCBIfam" id="TIGR00229">
    <property type="entry name" value="sensory_box"/>
    <property type="match status" value="7"/>
</dbReference>
<name>A0A0W8FG37_9ZZZZ</name>
<evidence type="ECO:0000259" key="7">
    <source>
        <dbReference type="PROSITE" id="PS50109"/>
    </source>
</evidence>
<dbReference type="SMART" id="SM00388">
    <property type="entry name" value="HisKA"/>
    <property type="match status" value="2"/>
</dbReference>
<dbReference type="PROSITE" id="PS50113">
    <property type="entry name" value="PAC"/>
    <property type="match status" value="4"/>
</dbReference>
<dbReference type="EC" id="2.7.13.3" evidence="2"/>
<evidence type="ECO:0000256" key="5">
    <source>
        <dbReference type="ARBA" id="ARBA00022777"/>
    </source>
</evidence>
<dbReference type="SMART" id="SM00086">
    <property type="entry name" value="PAC"/>
    <property type="match status" value="4"/>
</dbReference>
<dbReference type="InterPro" id="IPR013656">
    <property type="entry name" value="PAS_4"/>
</dbReference>
<dbReference type="PANTHER" id="PTHR43304:SF1">
    <property type="entry name" value="PAC DOMAIN-CONTAINING PROTEIN"/>
    <property type="match status" value="1"/>
</dbReference>
<proteinExistence type="predicted"/>
<evidence type="ECO:0000256" key="4">
    <source>
        <dbReference type="ARBA" id="ARBA00022679"/>
    </source>
</evidence>
<evidence type="ECO:0000256" key="2">
    <source>
        <dbReference type="ARBA" id="ARBA00012438"/>
    </source>
</evidence>
<dbReference type="InterPro" id="IPR005467">
    <property type="entry name" value="His_kinase_dom"/>
</dbReference>
<accession>A0A0W8FG37</accession>
<dbReference type="InterPro" id="IPR052162">
    <property type="entry name" value="Sensor_kinase/Photoreceptor"/>
</dbReference>
<dbReference type="InterPro" id="IPR003661">
    <property type="entry name" value="HisK_dim/P_dom"/>
</dbReference>
<dbReference type="GO" id="GO:0006355">
    <property type="term" value="P:regulation of DNA-templated transcription"/>
    <property type="evidence" value="ECO:0007669"/>
    <property type="project" value="InterPro"/>
</dbReference>
<dbReference type="InterPro" id="IPR004358">
    <property type="entry name" value="Sig_transdc_His_kin-like_C"/>
</dbReference>
<dbReference type="Pfam" id="PF13188">
    <property type="entry name" value="PAS_8"/>
    <property type="match status" value="1"/>
</dbReference>
<evidence type="ECO:0000313" key="10">
    <source>
        <dbReference type="EMBL" id="KUG19869.1"/>
    </source>
</evidence>
<organism evidence="10">
    <name type="scientific">hydrocarbon metagenome</name>
    <dbReference type="NCBI Taxonomy" id="938273"/>
    <lineage>
        <taxon>unclassified sequences</taxon>
        <taxon>metagenomes</taxon>
        <taxon>ecological metagenomes</taxon>
    </lineage>
</organism>
<dbReference type="CDD" id="cd00075">
    <property type="entry name" value="HATPase"/>
    <property type="match status" value="1"/>
</dbReference>
<dbReference type="InterPro" id="IPR013767">
    <property type="entry name" value="PAS_fold"/>
</dbReference>
<evidence type="ECO:0000256" key="6">
    <source>
        <dbReference type="SAM" id="Coils"/>
    </source>
</evidence>
<comment type="catalytic activity">
    <reaction evidence="1">
        <text>ATP + protein L-histidine = ADP + protein N-phospho-L-histidine.</text>
        <dbReference type="EC" id="2.7.13.3"/>
    </reaction>
</comment>
<feature type="coiled-coil region" evidence="6">
    <location>
        <begin position="739"/>
        <end position="773"/>
    </location>
</feature>
<dbReference type="SUPFAM" id="SSF55785">
    <property type="entry name" value="PYP-like sensor domain (PAS domain)"/>
    <property type="match status" value="9"/>
</dbReference>
<feature type="domain" description="PAS" evidence="8">
    <location>
        <begin position="134"/>
        <end position="180"/>
    </location>
</feature>
<dbReference type="Gene3D" id="3.30.565.10">
    <property type="entry name" value="Histidine kinase-like ATPase, C-terminal domain"/>
    <property type="match status" value="1"/>
</dbReference>
<feature type="domain" description="PAC" evidence="9">
    <location>
        <begin position="581"/>
        <end position="631"/>
    </location>
</feature>
<dbReference type="CDD" id="cd00130">
    <property type="entry name" value="PAS"/>
    <property type="match status" value="6"/>
</dbReference>
<keyword evidence="5" id="KW-0418">Kinase</keyword>
<dbReference type="InterPro" id="IPR001610">
    <property type="entry name" value="PAC"/>
</dbReference>
<evidence type="ECO:0000259" key="9">
    <source>
        <dbReference type="PROSITE" id="PS50113"/>
    </source>
</evidence>
<feature type="domain" description="PAC" evidence="9">
    <location>
        <begin position="208"/>
        <end position="259"/>
    </location>
</feature>
<dbReference type="SMART" id="SM00387">
    <property type="entry name" value="HATPase_c"/>
    <property type="match status" value="1"/>
</dbReference>
<feature type="domain" description="Histidine kinase" evidence="7">
    <location>
        <begin position="780"/>
        <end position="984"/>
    </location>
</feature>
<evidence type="ECO:0000256" key="1">
    <source>
        <dbReference type="ARBA" id="ARBA00000085"/>
    </source>
</evidence>
<protein>
    <recommendedName>
        <fullName evidence="2">histidine kinase</fullName>
        <ecNumber evidence="2">2.7.13.3</ecNumber>
    </recommendedName>
</protein>
<dbReference type="InterPro" id="IPR000014">
    <property type="entry name" value="PAS"/>
</dbReference>
<dbReference type="InterPro" id="IPR036890">
    <property type="entry name" value="HATPase_C_sf"/>
</dbReference>
<dbReference type="Pfam" id="PF02518">
    <property type="entry name" value="HATPase_c"/>
    <property type="match status" value="1"/>
</dbReference>
<dbReference type="PROSITE" id="PS50109">
    <property type="entry name" value="HIS_KIN"/>
    <property type="match status" value="1"/>
</dbReference>
<dbReference type="InterPro" id="IPR000700">
    <property type="entry name" value="PAS-assoc_C"/>
</dbReference>
<comment type="caution">
    <text evidence="10">The sequence shown here is derived from an EMBL/GenBank/DDBJ whole genome shotgun (WGS) entry which is preliminary data.</text>
</comment>
<dbReference type="SUPFAM" id="SSF55874">
    <property type="entry name" value="ATPase domain of HSP90 chaperone/DNA topoisomerase II/histidine kinase"/>
    <property type="match status" value="1"/>
</dbReference>
<feature type="domain" description="PAS" evidence="8">
    <location>
        <begin position="379"/>
        <end position="449"/>
    </location>
</feature>
<dbReference type="SMART" id="SM00091">
    <property type="entry name" value="PAS"/>
    <property type="match status" value="9"/>
</dbReference>
<dbReference type="EMBL" id="LNQE01001249">
    <property type="protein sequence ID" value="KUG19869.1"/>
    <property type="molecule type" value="Genomic_DNA"/>
</dbReference>
<keyword evidence="4" id="KW-0808">Transferase</keyword>
<feature type="domain" description="PAC" evidence="9">
    <location>
        <begin position="703"/>
        <end position="755"/>
    </location>
</feature>
<evidence type="ECO:0000256" key="3">
    <source>
        <dbReference type="ARBA" id="ARBA00022553"/>
    </source>
</evidence>
<dbReference type="Gene3D" id="1.10.287.130">
    <property type="match status" value="1"/>
</dbReference>
<feature type="domain" description="PAS" evidence="8">
    <location>
        <begin position="1250"/>
        <end position="1320"/>
    </location>
</feature>
<dbReference type="Pfam" id="PF08448">
    <property type="entry name" value="PAS_4"/>
    <property type="match status" value="3"/>
</dbReference>
<dbReference type="Pfam" id="PF00989">
    <property type="entry name" value="PAS"/>
    <property type="match status" value="2"/>
</dbReference>
<keyword evidence="3" id="KW-0597">Phosphoprotein</keyword>
<dbReference type="InterPro" id="IPR003594">
    <property type="entry name" value="HATPase_dom"/>
</dbReference>
<dbReference type="Pfam" id="PF13426">
    <property type="entry name" value="PAS_9"/>
    <property type="match status" value="2"/>
</dbReference>
<gene>
    <name evidence="10" type="ORF">ASZ90_010402</name>
</gene>
<dbReference type="InterPro" id="IPR035965">
    <property type="entry name" value="PAS-like_dom_sf"/>
</dbReference>
<dbReference type="PROSITE" id="PS50112">
    <property type="entry name" value="PAS"/>
    <property type="match status" value="6"/>
</dbReference>
<evidence type="ECO:0000259" key="8">
    <source>
        <dbReference type="PROSITE" id="PS50112"/>
    </source>
</evidence>
<keyword evidence="6" id="KW-0175">Coiled coil</keyword>
<feature type="domain" description="PAS" evidence="8">
    <location>
        <begin position="1013"/>
        <end position="1059"/>
    </location>
</feature>
<feature type="domain" description="PAS" evidence="8">
    <location>
        <begin position="506"/>
        <end position="577"/>
    </location>
</feature>
<feature type="domain" description="PAC" evidence="9">
    <location>
        <begin position="453"/>
        <end position="505"/>
    </location>
</feature>